<reference evidence="2" key="1">
    <citation type="submission" date="2021-03" db="EMBL/GenBank/DDBJ databases">
        <authorList>
            <person name="Ping X."/>
        </authorList>
    </citation>
    <scope>NUCLEOTIDE SEQUENCE</scope>
    <source>
        <strain evidence="2">E313</strain>
    </source>
</reference>
<comment type="caution">
    <text evidence="2">The sequence shown here is derived from an EMBL/GenBank/DDBJ whole genome shotgun (WGS) entry which is preliminary data.</text>
</comment>
<keyword evidence="1" id="KW-0472">Membrane</keyword>
<keyword evidence="1" id="KW-0812">Transmembrane</keyword>
<dbReference type="EMBL" id="JAFMPT010000005">
    <property type="protein sequence ID" value="MCC1484065.1"/>
    <property type="molecule type" value="Genomic_DNA"/>
</dbReference>
<gene>
    <name evidence="2" type="ORF">J1C55_05630</name>
</gene>
<dbReference type="RefSeq" id="WP_227476513.1">
    <property type="nucleotide sequence ID" value="NZ_JAFMPT010000005.1"/>
</dbReference>
<name>A0ABS8ELU2_9FLAO</name>
<organism evidence="2 3">
    <name type="scientific">Winogradskyella immobilis</name>
    <dbReference type="NCBI Taxonomy" id="2816852"/>
    <lineage>
        <taxon>Bacteria</taxon>
        <taxon>Pseudomonadati</taxon>
        <taxon>Bacteroidota</taxon>
        <taxon>Flavobacteriia</taxon>
        <taxon>Flavobacteriales</taxon>
        <taxon>Flavobacteriaceae</taxon>
        <taxon>Winogradskyella</taxon>
    </lineage>
</organism>
<evidence type="ECO:0000313" key="3">
    <source>
        <dbReference type="Proteomes" id="UP000778797"/>
    </source>
</evidence>
<accession>A0ABS8ELU2</accession>
<reference evidence="2" key="2">
    <citation type="submission" date="2021-10" db="EMBL/GenBank/DDBJ databases">
        <title>Genome of Winogradskyella sp. E313.</title>
        <authorList>
            <person name="Zhou Y."/>
        </authorList>
    </citation>
    <scope>NUCLEOTIDE SEQUENCE</scope>
    <source>
        <strain evidence="2">E313</strain>
    </source>
</reference>
<feature type="transmembrane region" description="Helical" evidence="1">
    <location>
        <begin position="65"/>
        <end position="84"/>
    </location>
</feature>
<keyword evidence="3" id="KW-1185">Reference proteome</keyword>
<proteinExistence type="predicted"/>
<evidence type="ECO:0000313" key="2">
    <source>
        <dbReference type="EMBL" id="MCC1484065.1"/>
    </source>
</evidence>
<evidence type="ECO:0000256" key="1">
    <source>
        <dbReference type="SAM" id="Phobius"/>
    </source>
</evidence>
<keyword evidence="1" id="KW-1133">Transmembrane helix</keyword>
<sequence length="93" mass="10806">MTINIPSLFSVLILLAFERLKKRIISEYIYIIISITITSVILLNWNRWNEGTKNVFPIFEESSLVLFSICVVSHLIPLIIVKLTKNRFLPSQE</sequence>
<feature type="transmembrane region" description="Helical" evidence="1">
    <location>
        <begin position="28"/>
        <end position="45"/>
    </location>
</feature>
<evidence type="ECO:0008006" key="4">
    <source>
        <dbReference type="Google" id="ProtNLM"/>
    </source>
</evidence>
<protein>
    <recommendedName>
        <fullName evidence="4">Lycopene cyclase domain-containing protein</fullName>
    </recommendedName>
</protein>
<dbReference type="Proteomes" id="UP000778797">
    <property type="component" value="Unassembled WGS sequence"/>
</dbReference>